<dbReference type="OrthoDB" id="333239at2759"/>
<gene>
    <name evidence="2" type="ORF">THAOC_30072</name>
</gene>
<dbReference type="InterPro" id="IPR000626">
    <property type="entry name" value="Ubiquitin-like_dom"/>
</dbReference>
<dbReference type="Proteomes" id="UP000266841">
    <property type="component" value="Unassembled WGS sequence"/>
</dbReference>
<proteinExistence type="predicted"/>
<organism evidence="2 3">
    <name type="scientific">Thalassiosira oceanica</name>
    <name type="common">Marine diatom</name>
    <dbReference type="NCBI Taxonomy" id="159749"/>
    <lineage>
        <taxon>Eukaryota</taxon>
        <taxon>Sar</taxon>
        <taxon>Stramenopiles</taxon>
        <taxon>Ochrophyta</taxon>
        <taxon>Bacillariophyta</taxon>
        <taxon>Coscinodiscophyceae</taxon>
        <taxon>Thalassiosirophycidae</taxon>
        <taxon>Thalassiosirales</taxon>
        <taxon>Thalassiosiraceae</taxon>
        <taxon>Thalassiosira</taxon>
    </lineage>
</organism>
<feature type="domain" description="Ubiquitin-like" evidence="1">
    <location>
        <begin position="11"/>
        <end position="52"/>
    </location>
</feature>
<dbReference type="AlphaFoldDB" id="K0RC96"/>
<reference evidence="2 3" key="1">
    <citation type="journal article" date="2012" name="Genome Biol.">
        <title>Genome and low-iron response of an oceanic diatom adapted to chronic iron limitation.</title>
        <authorList>
            <person name="Lommer M."/>
            <person name="Specht M."/>
            <person name="Roy A.S."/>
            <person name="Kraemer L."/>
            <person name="Andreson R."/>
            <person name="Gutowska M.A."/>
            <person name="Wolf J."/>
            <person name="Bergner S.V."/>
            <person name="Schilhabel M.B."/>
            <person name="Klostermeier U.C."/>
            <person name="Beiko R.G."/>
            <person name="Rosenstiel P."/>
            <person name="Hippler M."/>
            <person name="Laroche J."/>
        </authorList>
    </citation>
    <scope>NUCLEOTIDE SEQUENCE [LARGE SCALE GENOMIC DNA]</scope>
    <source>
        <strain evidence="2 3">CCMP1005</strain>
    </source>
</reference>
<evidence type="ECO:0000313" key="2">
    <source>
        <dbReference type="EMBL" id="EJK50825.1"/>
    </source>
</evidence>
<sequence>MAGYKTVVKWGKETIEISLDPSGGVSALKSELQARTGVPAERQKIMPKSKGLWKGVLKDSCDLGAL</sequence>
<dbReference type="PROSITE" id="PS50053">
    <property type="entry name" value="UBIQUITIN_2"/>
    <property type="match status" value="1"/>
</dbReference>
<comment type="caution">
    <text evidence="2">The sequence shown here is derived from an EMBL/GenBank/DDBJ whole genome shotgun (WGS) entry which is preliminary data.</text>
</comment>
<feature type="non-terminal residue" evidence="2">
    <location>
        <position position="66"/>
    </location>
</feature>
<dbReference type="InterPro" id="IPR029071">
    <property type="entry name" value="Ubiquitin-like_domsf"/>
</dbReference>
<dbReference type="EMBL" id="AGNL01042874">
    <property type="protein sequence ID" value="EJK50825.1"/>
    <property type="molecule type" value="Genomic_DNA"/>
</dbReference>
<name>K0RC96_THAOC</name>
<dbReference type="SUPFAM" id="SSF54236">
    <property type="entry name" value="Ubiquitin-like"/>
    <property type="match status" value="1"/>
</dbReference>
<protein>
    <recommendedName>
        <fullName evidence="1">Ubiquitin-like domain-containing protein</fullName>
    </recommendedName>
</protein>
<keyword evidence="3" id="KW-1185">Reference proteome</keyword>
<dbReference type="Gene3D" id="3.10.20.90">
    <property type="entry name" value="Phosphatidylinositol 3-kinase Catalytic Subunit, Chain A, domain 1"/>
    <property type="match status" value="1"/>
</dbReference>
<dbReference type="Pfam" id="PF00240">
    <property type="entry name" value="ubiquitin"/>
    <property type="match status" value="1"/>
</dbReference>
<accession>K0RC96</accession>
<evidence type="ECO:0000259" key="1">
    <source>
        <dbReference type="PROSITE" id="PS50053"/>
    </source>
</evidence>
<evidence type="ECO:0000313" key="3">
    <source>
        <dbReference type="Proteomes" id="UP000266841"/>
    </source>
</evidence>